<evidence type="ECO:0000256" key="1">
    <source>
        <dbReference type="SAM" id="MobiDB-lite"/>
    </source>
</evidence>
<sequence>MAETPSHPSTPKDPQESFESERMPSLELSEAELVSLGNNRGDKPEAESTLHLQKANEVHPEFAFEDANIELHTPDQVFWVHEFQLTKFAKIGKLIHAARKADSVSASDNRVKIVCDGESVDFYNAFRVMYSPAILGVPEFEVDTLISALRIASTYDYADLRNFAIDELEKCSLPAIDQIELSDEFFLPHWEKPAFVDLCYRPEPITSSEAQILGIERFAQLARIREAQQCHRLMELFNKSVQPHYLLAQIEGPDKTSALRRDAEFSSRHATLPQCDCKVHKNEAGARLLIPCQIHKLAPVILKESRTLFEQRNELLDRFASLNKAVAGEKLALPEEMKIVSVESELNGAPWIRRASSQNGTVM</sequence>
<dbReference type="EMBL" id="CAJMWX010001049">
    <property type="protein sequence ID" value="CAE6457296.1"/>
    <property type="molecule type" value="Genomic_DNA"/>
</dbReference>
<evidence type="ECO:0000313" key="2">
    <source>
        <dbReference type="EMBL" id="CAE6457296.1"/>
    </source>
</evidence>
<feature type="compositionally biased region" description="Basic and acidic residues" evidence="1">
    <location>
        <begin position="13"/>
        <end position="24"/>
    </location>
</feature>
<evidence type="ECO:0000313" key="3">
    <source>
        <dbReference type="Proteomes" id="UP000663888"/>
    </source>
</evidence>
<dbReference type="Proteomes" id="UP000663888">
    <property type="component" value="Unassembled WGS sequence"/>
</dbReference>
<proteinExistence type="predicted"/>
<feature type="region of interest" description="Disordered" evidence="1">
    <location>
        <begin position="1"/>
        <end position="24"/>
    </location>
</feature>
<protein>
    <recommendedName>
        <fullName evidence="4">BTB domain-containing protein</fullName>
    </recommendedName>
</protein>
<comment type="caution">
    <text evidence="2">The sequence shown here is derived from an EMBL/GenBank/DDBJ whole genome shotgun (WGS) entry which is preliminary data.</text>
</comment>
<name>A0A8H3GN62_9AGAM</name>
<gene>
    <name evidence="2" type="ORF">RDB_LOCUS81496</name>
</gene>
<evidence type="ECO:0008006" key="4">
    <source>
        <dbReference type="Google" id="ProtNLM"/>
    </source>
</evidence>
<organism evidence="2 3">
    <name type="scientific">Rhizoctonia solani</name>
    <dbReference type="NCBI Taxonomy" id="456999"/>
    <lineage>
        <taxon>Eukaryota</taxon>
        <taxon>Fungi</taxon>
        <taxon>Dikarya</taxon>
        <taxon>Basidiomycota</taxon>
        <taxon>Agaricomycotina</taxon>
        <taxon>Agaricomycetes</taxon>
        <taxon>Cantharellales</taxon>
        <taxon>Ceratobasidiaceae</taxon>
        <taxon>Rhizoctonia</taxon>
    </lineage>
</organism>
<accession>A0A8H3GN62</accession>
<reference evidence="2" key="1">
    <citation type="submission" date="2021-01" db="EMBL/GenBank/DDBJ databases">
        <authorList>
            <person name="Kaushik A."/>
        </authorList>
    </citation>
    <scope>NUCLEOTIDE SEQUENCE</scope>
    <source>
        <strain evidence="2">AG4-R118</strain>
    </source>
</reference>
<dbReference type="AlphaFoldDB" id="A0A8H3GN62"/>